<comment type="caution">
    <text evidence="6">The sequence shown here is derived from an EMBL/GenBank/DDBJ whole genome shotgun (WGS) entry which is preliminary data.</text>
</comment>
<feature type="transmembrane region" description="Helical" evidence="4">
    <location>
        <begin position="87"/>
        <end position="105"/>
    </location>
</feature>
<feature type="transmembrane region" description="Helical" evidence="4">
    <location>
        <begin position="314"/>
        <end position="337"/>
    </location>
</feature>
<feature type="transmembrane region" description="Helical" evidence="4">
    <location>
        <begin position="20"/>
        <end position="44"/>
    </location>
</feature>
<feature type="transmembrane region" description="Helical" evidence="4">
    <location>
        <begin position="173"/>
        <end position="196"/>
    </location>
</feature>
<keyword evidence="1 4" id="KW-0812">Transmembrane</keyword>
<dbReference type="PROSITE" id="PS50850">
    <property type="entry name" value="MFS"/>
    <property type="match status" value="1"/>
</dbReference>
<evidence type="ECO:0000256" key="4">
    <source>
        <dbReference type="SAM" id="Phobius"/>
    </source>
</evidence>
<dbReference type="AlphaFoldDB" id="A0A971M1N0"/>
<protein>
    <submittedName>
        <fullName evidence="6">MFS transporter</fullName>
    </submittedName>
</protein>
<dbReference type="GO" id="GO:0022857">
    <property type="term" value="F:transmembrane transporter activity"/>
    <property type="evidence" value="ECO:0007669"/>
    <property type="project" value="InterPro"/>
</dbReference>
<dbReference type="Gene3D" id="1.20.1250.20">
    <property type="entry name" value="MFS general substrate transporter like domains"/>
    <property type="match status" value="2"/>
</dbReference>
<dbReference type="PANTHER" id="PTHR23531:SF1">
    <property type="entry name" value="QUINOLENE RESISTANCE PROTEIN NORA"/>
    <property type="match status" value="1"/>
</dbReference>
<dbReference type="InterPro" id="IPR036259">
    <property type="entry name" value="MFS_trans_sf"/>
</dbReference>
<keyword evidence="2 4" id="KW-1133">Transmembrane helix</keyword>
<feature type="transmembrane region" description="Helical" evidence="4">
    <location>
        <begin position="117"/>
        <end position="138"/>
    </location>
</feature>
<dbReference type="InterPro" id="IPR011701">
    <property type="entry name" value="MFS"/>
</dbReference>
<dbReference type="PANTHER" id="PTHR23531">
    <property type="entry name" value="QUINOLENE RESISTANCE PROTEIN NORA"/>
    <property type="match status" value="1"/>
</dbReference>
<feature type="transmembrane region" description="Helical" evidence="4">
    <location>
        <begin position="376"/>
        <end position="396"/>
    </location>
</feature>
<evidence type="ECO:0000256" key="1">
    <source>
        <dbReference type="ARBA" id="ARBA00022692"/>
    </source>
</evidence>
<feature type="transmembrane region" description="Helical" evidence="4">
    <location>
        <begin position="349"/>
        <end position="370"/>
    </location>
</feature>
<feature type="transmembrane region" description="Helical" evidence="4">
    <location>
        <begin position="227"/>
        <end position="249"/>
    </location>
</feature>
<feature type="transmembrane region" description="Helical" evidence="4">
    <location>
        <begin position="255"/>
        <end position="279"/>
    </location>
</feature>
<feature type="transmembrane region" description="Helical" evidence="4">
    <location>
        <begin position="291"/>
        <end position="308"/>
    </location>
</feature>
<dbReference type="SUPFAM" id="SSF103473">
    <property type="entry name" value="MFS general substrate transporter"/>
    <property type="match status" value="1"/>
</dbReference>
<reference evidence="6" key="2">
    <citation type="submission" date="2020-01" db="EMBL/GenBank/DDBJ databases">
        <authorList>
            <person name="Campanaro S."/>
        </authorList>
    </citation>
    <scope>NUCLEOTIDE SEQUENCE</scope>
    <source>
        <strain evidence="6">AS06rmzACSIP_7</strain>
    </source>
</reference>
<organism evidence="6 7">
    <name type="scientific">Syntrophorhabdus aromaticivorans</name>
    <dbReference type="NCBI Taxonomy" id="328301"/>
    <lineage>
        <taxon>Bacteria</taxon>
        <taxon>Pseudomonadati</taxon>
        <taxon>Thermodesulfobacteriota</taxon>
        <taxon>Syntrophorhabdia</taxon>
        <taxon>Syntrophorhabdales</taxon>
        <taxon>Syntrophorhabdaceae</taxon>
        <taxon>Syntrophorhabdus</taxon>
    </lineage>
</organism>
<dbReference type="InterPro" id="IPR052714">
    <property type="entry name" value="MFS_Exporter"/>
</dbReference>
<proteinExistence type="predicted"/>
<name>A0A971M1N0_9BACT</name>
<accession>A0A971M1N0</accession>
<evidence type="ECO:0000256" key="3">
    <source>
        <dbReference type="ARBA" id="ARBA00023136"/>
    </source>
</evidence>
<dbReference type="InterPro" id="IPR020846">
    <property type="entry name" value="MFS_dom"/>
</dbReference>
<evidence type="ECO:0000256" key="2">
    <source>
        <dbReference type="ARBA" id="ARBA00022989"/>
    </source>
</evidence>
<evidence type="ECO:0000313" key="6">
    <source>
        <dbReference type="EMBL" id="NLW33930.1"/>
    </source>
</evidence>
<keyword evidence="3 4" id="KW-0472">Membrane</keyword>
<evidence type="ECO:0000259" key="5">
    <source>
        <dbReference type="PROSITE" id="PS50850"/>
    </source>
</evidence>
<dbReference type="EMBL" id="JAAYEE010000008">
    <property type="protein sequence ID" value="NLW33930.1"/>
    <property type="molecule type" value="Genomic_DNA"/>
</dbReference>
<reference evidence="6" key="1">
    <citation type="journal article" date="2020" name="Biotechnol. Biofuels">
        <title>New insights from the biogas microbiome by comprehensive genome-resolved metagenomics of nearly 1600 species originating from multiple anaerobic digesters.</title>
        <authorList>
            <person name="Campanaro S."/>
            <person name="Treu L."/>
            <person name="Rodriguez-R L.M."/>
            <person name="Kovalovszki A."/>
            <person name="Ziels R.M."/>
            <person name="Maus I."/>
            <person name="Zhu X."/>
            <person name="Kougias P.G."/>
            <person name="Basile A."/>
            <person name="Luo G."/>
            <person name="Schluter A."/>
            <person name="Konstantinidis K.T."/>
            <person name="Angelidaki I."/>
        </authorList>
    </citation>
    <scope>NUCLEOTIDE SEQUENCE</scope>
    <source>
        <strain evidence="6">AS06rmzACSIP_7</strain>
    </source>
</reference>
<dbReference type="Proteomes" id="UP000777265">
    <property type="component" value="Unassembled WGS sequence"/>
</dbReference>
<dbReference type="Pfam" id="PF07690">
    <property type="entry name" value="MFS_1"/>
    <property type="match status" value="1"/>
</dbReference>
<feature type="domain" description="Major facilitator superfamily (MFS) profile" evidence="5">
    <location>
        <begin position="21"/>
        <end position="402"/>
    </location>
</feature>
<gene>
    <name evidence="6" type="ORF">GXY80_00410</name>
</gene>
<evidence type="ECO:0000313" key="7">
    <source>
        <dbReference type="Proteomes" id="UP000777265"/>
    </source>
</evidence>
<feature type="transmembrane region" description="Helical" evidence="4">
    <location>
        <begin position="56"/>
        <end position="81"/>
    </location>
</feature>
<sequence>MNGKSCRSQVINSHDEGSLFNAGFIVLTVLFFLTSSAMAAFFQLHSYLQSIRVSPAWIGFIIGADSLASFVVQPVCAPYLHPGNGRLWMAVGILVMAAALLAYSSGKSLGALVVIRIVQGAGFVCFLAAMMAAIVAYIPPPQSGRGFGFLSLVRLLPYAVVPPAMTSLMGRSITFPTILAGFSLLIVFSLGLLFFVRPTVGPRGDKQSGGTGPVGIRGAIEGLKDRWILALLAVNLLVFICYTIVFFYISGYGRHAGIAGTGLFFTIATIMMVVVRLFGSAFFDRLDKSRVTSWCLAILAAGFLFLPYGRGWNFYALALVFGLGWGAIMPLLNALVFDASLPHLRGVNLNMALVAMQGGFFLGPLAGGLVLASAGYTTLFVLCCPLSLLALAFVALKKQQKE</sequence>